<proteinExistence type="predicted"/>
<reference evidence="2" key="2">
    <citation type="submission" date="2016-04" db="EMBL/GenBank/DDBJ databases">
        <title>First Complete Genome Sequence of a Subdivision 6 Acidobacterium.</title>
        <authorList>
            <person name="Huang S."/>
            <person name="Vieira S."/>
            <person name="Bunk B."/>
            <person name="Riedel T."/>
            <person name="Sproeer C."/>
            <person name="Overmann J."/>
        </authorList>
    </citation>
    <scope>NUCLEOTIDE SEQUENCE [LARGE SCALE GENOMIC DNA]</scope>
    <source>
        <strain evidence="2">DSM 100886 HEG_-6_39</strain>
    </source>
</reference>
<dbReference type="Proteomes" id="UP000076079">
    <property type="component" value="Chromosome"/>
</dbReference>
<protein>
    <submittedName>
        <fullName evidence="1">Uncharacterized protein</fullName>
    </submittedName>
</protein>
<organism evidence="1 2">
    <name type="scientific">Luteitalea pratensis</name>
    <dbReference type="NCBI Taxonomy" id="1855912"/>
    <lineage>
        <taxon>Bacteria</taxon>
        <taxon>Pseudomonadati</taxon>
        <taxon>Acidobacteriota</taxon>
        <taxon>Vicinamibacteria</taxon>
        <taxon>Vicinamibacterales</taxon>
        <taxon>Vicinamibacteraceae</taxon>
        <taxon>Luteitalea</taxon>
    </lineage>
</organism>
<name>A0A143PLS8_LUTPR</name>
<dbReference type="RefSeq" id="WP_157899166.1">
    <property type="nucleotide sequence ID" value="NZ_CP015136.1"/>
</dbReference>
<gene>
    <name evidence="1" type="ORF">LuPra_02771</name>
</gene>
<dbReference type="AlphaFoldDB" id="A0A143PLS8"/>
<evidence type="ECO:0000313" key="1">
    <source>
        <dbReference type="EMBL" id="AMY09552.1"/>
    </source>
</evidence>
<keyword evidence="2" id="KW-1185">Reference proteome</keyword>
<dbReference type="EMBL" id="CP015136">
    <property type="protein sequence ID" value="AMY09552.1"/>
    <property type="molecule type" value="Genomic_DNA"/>
</dbReference>
<reference evidence="1 2" key="1">
    <citation type="journal article" date="2016" name="Genome Announc.">
        <title>First Complete Genome Sequence of a Subdivision 6 Acidobacterium Strain.</title>
        <authorList>
            <person name="Huang S."/>
            <person name="Vieira S."/>
            <person name="Bunk B."/>
            <person name="Riedel T."/>
            <person name="Sproer C."/>
            <person name="Overmann J."/>
        </authorList>
    </citation>
    <scope>NUCLEOTIDE SEQUENCE [LARGE SCALE GENOMIC DNA]</scope>
    <source>
        <strain evidence="2">DSM 100886 HEG_-6_39</strain>
    </source>
</reference>
<evidence type="ECO:0000313" key="2">
    <source>
        <dbReference type="Proteomes" id="UP000076079"/>
    </source>
</evidence>
<sequence>MGFLELSGADRLVVTATRTGAILLDTRDENKVSAAVAFAQRHHDGWREFWPGPLAPEIVLDFYKDKHGVGTFGAAETYLTLSGWSRPTDAREIEALLKVLDVPW</sequence>
<dbReference type="KEGG" id="abac:LuPra_02771"/>
<accession>A0A143PLS8</accession>